<accession>A0A1X7TL66</accession>
<reference evidence="2" key="1">
    <citation type="submission" date="2017-05" db="UniProtKB">
        <authorList>
            <consortium name="EnsemblMetazoa"/>
        </authorList>
    </citation>
    <scope>IDENTIFICATION</scope>
</reference>
<name>A0A1X7TL66_AMPQE</name>
<protein>
    <submittedName>
        <fullName evidence="2">Uncharacterized protein</fullName>
    </submittedName>
</protein>
<feature type="compositionally biased region" description="Basic and acidic residues" evidence="1">
    <location>
        <begin position="34"/>
        <end position="62"/>
    </location>
</feature>
<dbReference type="OrthoDB" id="10033306at2759"/>
<proteinExistence type="predicted"/>
<evidence type="ECO:0000313" key="2">
    <source>
        <dbReference type="EnsemblMetazoa" id="Aqu2.1.15504_001"/>
    </source>
</evidence>
<feature type="region of interest" description="Disordered" evidence="1">
    <location>
        <begin position="28"/>
        <end position="62"/>
    </location>
</feature>
<evidence type="ECO:0000256" key="1">
    <source>
        <dbReference type="SAM" id="MobiDB-lite"/>
    </source>
</evidence>
<organism evidence="2">
    <name type="scientific">Amphimedon queenslandica</name>
    <name type="common">Sponge</name>
    <dbReference type="NCBI Taxonomy" id="400682"/>
    <lineage>
        <taxon>Eukaryota</taxon>
        <taxon>Metazoa</taxon>
        <taxon>Porifera</taxon>
        <taxon>Demospongiae</taxon>
        <taxon>Heteroscleromorpha</taxon>
        <taxon>Haplosclerida</taxon>
        <taxon>Niphatidae</taxon>
        <taxon>Amphimedon</taxon>
    </lineage>
</organism>
<dbReference type="AlphaFoldDB" id="A0A1X7TL66"/>
<dbReference type="InParanoid" id="A0A1X7TL66"/>
<sequence length="204" mass="22744">MLGVRLSISLRRKGDIIGVNGSIDQVAGEEQEEEVAKKEEMDKKEGQLAKEAGEVAKEAGEVAKEEREVAKEEAKEEEEALLQHIRNGTYKNLRRHFLQNGIKPRVHGNTGRIPCHAVSVEGIKDVVAFLKNYAEDYTILLPGRIPGVRDYGKAKLLPSSVSRHKVYRQYADAGREHTLCESPTCANRVWKSKSKSAFSISGFK</sequence>
<dbReference type="EnsemblMetazoa" id="Aqu2.1.15504_001">
    <property type="protein sequence ID" value="Aqu2.1.15504_001"/>
    <property type="gene ID" value="Aqu2.1.15504"/>
</dbReference>